<feature type="signal peptide" evidence="1">
    <location>
        <begin position="1"/>
        <end position="25"/>
    </location>
</feature>
<reference evidence="2 3" key="1">
    <citation type="submission" date="2019-03" db="EMBL/GenBank/DDBJ databases">
        <title>Cohnella endophytica sp. nov., a novel endophytic bacterium isolated from bark of Sonneratia apetala.</title>
        <authorList>
            <person name="Tuo L."/>
        </authorList>
    </citation>
    <scope>NUCLEOTIDE SEQUENCE [LARGE SCALE GENOMIC DNA]</scope>
    <source>
        <strain evidence="2 3">CCTCC AB 208254</strain>
    </source>
</reference>
<evidence type="ECO:0000313" key="2">
    <source>
        <dbReference type="EMBL" id="TFE23733.1"/>
    </source>
</evidence>
<dbReference type="Proteomes" id="UP000297900">
    <property type="component" value="Unassembled WGS sequence"/>
</dbReference>
<comment type="caution">
    <text evidence="2">The sequence shown here is derived from an EMBL/GenBank/DDBJ whole genome shotgun (WGS) entry which is preliminary data.</text>
</comment>
<protein>
    <submittedName>
        <fullName evidence="2">Uncharacterized protein</fullName>
    </submittedName>
</protein>
<dbReference type="AlphaFoldDB" id="A0A4Y8LSK7"/>
<organism evidence="2 3">
    <name type="scientific">Cohnella luojiensis</name>
    <dbReference type="NCBI Taxonomy" id="652876"/>
    <lineage>
        <taxon>Bacteria</taxon>
        <taxon>Bacillati</taxon>
        <taxon>Bacillota</taxon>
        <taxon>Bacilli</taxon>
        <taxon>Bacillales</taxon>
        <taxon>Paenibacillaceae</taxon>
        <taxon>Cohnella</taxon>
    </lineage>
</organism>
<proteinExistence type="predicted"/>
<name>A0A4Y8LSK7_9BACL</name>
<feature type="chain" id="PRO_5021471120" evidence="1">
    <location>
        <begin position="26"/>
        <end position="174"/>
    </location>
</feature>
<dbReference type="OrthoDB" id="2656513at2"/>
<evidence type="ECO:0000313" key="3">
    <source>
        <dbReference type="Proteomes" id="UP000297900"/>
    </source>
</evidence>
<keyword evidence="3" id="KW-1185">Reference proteome</keyword>
<keyword evidence="1" id="KW-0732">Signal</keyword>
<evidence type="ECO:0000256" key="1">
    <source>
        <dbReference type="SAM" id="SignalP"/>
    </source>
</evidence>
<accession>A0A4Y8LSK7</accession>
<dbReference type="RefSeq" id="WP_135153633.1">
    <property type="nucleotide sequence ID" value="NZ_SOMN01000031.1"/>
</dbReference>
<gene>
    <name evidence="2" type="ORF">E2980_18025</name>
</gene>
<sequence length="174" mass="18576">MMKKKLIVAMLGLALSVGTAQSAFAANEAGTSSVDSTKQAQKTEWKEATQALKIQLVVLRAEQQALTAQIKALRISNKVAHKALTQEQKAALKETLSDLAGQIKSQHSSINSIRAQKQAHWALVKVARKEGNTAAGVANLEQIISLKEQIIQAKEAILVLQQSLQAALSGSANT</sequence>
<dbReference type="EMBL" id="SOMN01000031">
    <property type="protein sequence ID" value="TFE23733.1"/>
    <property type="molecule type" value="Genomic_DNA"/>
</dbReference>